<dbReference type="RefSeq" id="WP_282839791.1">
    <property type="nucleotide sequence ID" value="NZ_JASCXW010000025.1"/>
</dbReference>
<dbReference type="AlphaFoldDB" id="A0AAW6U9K5"/>
<dbReference type="Proteomes" id="UP001431532">
    <property type="component" value="Unassembled WGS sequence"/>
</dbReference>
<evidence type="ECO:0000256" key="1">
    <source>
        <dbReference type="SAM" id="SignalP"/>
    </source>
</evidence>
<reference evidence="2" key="1">
    <citation type="submission" date="2023-05" db="EMBL/GenBank/DDBJ databases">
        <title>Mariniplasma microaerophilum sp. nov., a novel anaerobic mollicute isolated from terrestrial mud volcano, Taman Peninsula, Russia.</title>
        <authorList>
            <person name="Khomyakova M.A."/>
            <person name="Merkel A.Y."/>
            <person name="Slobodkin A.I."/>
        </authorList>
    </citation>
    <scope>NUCLEOTIDE SEQUENCE</scope>
    <source>
        <strain evidence="2">M4Ah</strain>
    </source>
</reference>
<gene>
    <name evidence="2" type="ORF">QJ521_07265</name>
</gene>
<keyword evidence="1" id="KW-0732">Signal</keyword>
<dbReference type="PROSITE" id="PS51257">
    <property type="entry name" value="PROKAR_LIPOPROTEIN"/>
    <property type="match status" value="1"/>
</dbReference>
<protein>
    <submittedName>
        <fullName evidence="2">Conotoxin</fullName>
    </submittedName>
</protein>
<keyword evidence="3" id="KW-1185">Reference proteome</keyword>
<dbReference type="EMBL" id="JASCXW010000025">
    <property type="protein sequence ID" value="MDI6453359.1"/>
    <property type="molecule type" value="Genomic_DNA"/>
</dbReference>
<feature type="signal peptide" evidence="1">
    <location>
        <begin position="1"/>
        <end position="19"/>
    </location>
</feature>
<comment type="caution">
    <text evidence="2">The sequence shown here is derived from an EMBL/GenBank/DDBJ whole genome shotgun (WGS) entry which is preliminary data.</text>
</comment>
<feature type="chain" id="PRO_5043554894" evidence="1">
    <location>
        <begin position="20"/>
        <end position="151"/>
    </location>
</feature>
<evidence type="ECO:0000313" key="3">
    <source>
        <dbReference type="Proteomes" id="UP001431532"/>
    </source>
</evidence>
<name>A0AAW6U9K5_9MOLU</name>
<evidence type="ECO:0000313" key="2">
    <source>
        <dbReference type="EMBL" id="MDI6453359.1"/>
    </source>
</evidence>
<organism evidence="2 3">
    <name type="scientific">Peloplasma aerotolerans</name>
    <dbReference type="NCBI Taxonomy" id="3044389"/>
    <lineage>
        <taxon>Bacteria</taxon>
        <taxon>Bacillati</taxon>
        <taxon>Mycoplasmatota</taxon>
        <taxon>Mollicutes</taxon>
        <taxon>Acholeplasmatales</taxon>
        <taxon>Acholeplasmataceae</taxon>
        <taxon>Peloplasma</taxon>
    </lineage>
</organism>
<sequence>MKKTLTIMFSMLVFLVLLTACTIQQNQNIYDNQNKILKLDDYKTYEALEGGVEENNAYISFKAYDGIDTLFVFSGSQTVTITVYEYVTDGRFKIVLIDPYNNIRELRETTRVETVEGQYKIKVVGDHASGTVSINVNSQVAVSFYPLSNKD</sequence>
<accession>A0AAW6U9K5</accession>
<proteinExistence type="predicted"/>